<dbReference type="InParanoid" id="A7EQR1"/>
<sequence length="70" mass="7783">MSKRTGAGIGIETTLKKVEVTIDKRLRLSGSRMEMEMGKIKNSNATRTPIISIYGTVHVQSDTSKVLVRY</sequence>
<dbReference type="RefSeq" id="XP_001591039.1">
    <property type="nucleotide sequence ID" value="XM_001590989.1"/>
</dbReference>
<accession>A7EQR1</accession>
<evidence type="ECO:0000313" key="2">
    <source>
        <dbReference type="Proteomes" id="UP000001312"/>
    </source>
</evidence>
<dbReference type="AlphaFoldDB" id="A7EQR1"/>
<dbReference type="KEGG" id="ssl:SS1G_07664"/>
<dbReference type="Proteomes" id="UP000001312">
    <property type="component" value="Unassembled WGS sequence"/>
</dbReference>
<keyword evidence="2" id="KW-1185">Reference proteome</keyword>
<reference evidence="2" key="1">
    <citation type="journal article" date="2011" name="PLoS Genet.">
        <title>Genomic analysis of the necrotrophic fungal pathogens Sclerotinia sclerotiorum and Botrytis cinerea.</title>
        <authorList>
            <person name="Amselem J."/>
            <person name="Cuomo C.A."/>
            <person name="van Kan J.A."/>
            <person name="Viaud M."/>
            <person name="Benito E.P."/>
            <person name="Couloux A."/>
            <person name="Coutinho P.M."/>
            <person name="de Vries R.P."/>
            <person name="Dyer P.S."/>
            <person name="Fillinger S."/>
            <person name="Fournier E."/>
            <person name="Gout L."/>
            <person name="Hahn M."/>
            <person name="Kohn L."/>
            <person name="Lapalu N."/>
            <person name="Plummer K.M."/>
            <person name="Pradier J.M."/>
            <person name="Quevillon E."/>
            <person name="Sharon A."/>
            <person name="Simon A."/>
            <person name="ten Have A."/>
            <person name="Tudzynski B."/>
            <person name="Tudzynski P."/>
            <person name="Wincker P."/>
            <person name="Andrew M."/>
            <person name="Anthouard V."/>
            <person name="Beever R.E."/>
            <person name="Beffa R."/>
            <person name="Benoit I."/>
            <person name="Bouzid O."/>
            <person name="Brault B."/>
            <person name="Chen Z."/>
            <person name="Choquer M."/>
            <person name="Collemare J."/>
            <person name="Cotton P."/>
            <person name="Danchin E.G."/>
            <person name="Da Silva C."/>
            <person name="Gautier A."/>
            <person name="Giraud C."/>
            <person name="Giraud T."/>
            <person name="Gonzalez C."/>
            <person name="Grossetete S."/>
            <person name="Guldener U."/>
            <person name="Henrissat B."/>
            <person name="Howlett B.J."/>
            <person name="Kodira C."/>
            <person name="Kretschmer M."/>
            <person name="Lappartient A."/>
            <person name="Leroch M."/>
            <person name="Levis C."/>
            <person name="Mauceli E."/>
            <person name="Neuveglise C."/>
            <person name="Oeser B."/>
            <person name="Pearson M."/>
            <person name="Poulain J."/>
            <person name="Poussereau N."/>
            <person name="Quesneville H."/>
            <person name="Rascle C."/>
            <person name="Schumacher J."/>
            <person name="Segurens B."/>
            <person name="Sexton A."/>
            <person name="Silva E."/>
            <person name="Sirven C."/>
            <person name="Soanes D.M."/>
            <person name="Talbot N.J."/>
            <person name="Templeton M."/>
            <person name="Yandava C."/>
            <person name="Yarden O."/>
            <person name="Zeng Q."/>
            <person name="Rollins J.A."/>
            <person name="Lebrun M.H."/>
            <person name="Dickman M."/>
        </authorList>
    </citation>
    <scope>NUCLEOTIDE SEQUENCE [LARGE SCALE GENOMIC DNA]</scope>
    <source>
        <strain evidence="2">ATCC 18683 / 1980 / Ss-1</strain>
    </source>
</reference>
<dbReference type="GeneID" id="5487300"/>
<proteinExistence type="predicted"/>
<name>A7EQR1_SCLS1</name>
<protein>
    <submittedName>
        <fullName evidence="1">Uncharacterized protein</fullName>
    </submittedName>
</protein>
<evidence type="ECO:0000313" key="1">
    <source>
        <dbReference type="EMBL" id="EDN91803.1"/>
    </source>
</evidence>
<dbReference type="EMBL" id="CH476630">
    <property type="protein sequence ID" value="EDN91803.1"/>
    <property type="molecule type" value="Genomic_DNA"/>
</dbReference>
<gene>
    <name evidence="1" type="ORF">SS1G_07664</name>
</gene>
<organism evidence="1 2">
    <name type="scientific">Sclerotinia sclerotiorum (strain ATCC 18683 / 1980 / Ss-1)</name>
    <name type="common">White mold</name>
    <name type="synonym">Whetzelinia sclerotiorum</name>
    <dbReference type="NCBI Taxonomy" id="665079"/>
    <lineage>
        <taxon>Eukaryota</taxon>
        <taxon>Fungi</taxon>
        <taxon>Dikarya</taxon>
        <taxon>Ascomycota</taxon>
        <taxon>Pezizomycotina</taxon>
        <taxon>Leotiomycetes</taxon>
        <taxon>Helotiales</taxon>
        <taxon>Sclerotiniaceae</taxon>
        <taxon>Sclerotinia</taxon>
    </lineage>
</organism>